<feature type="region of interest" description="Disordered" evidence="6">
    <location>
        <begin position="1"/>
        <end position="21"/>
    </location>
</feature>
<reference evidence="7" key="1">
    <citation type="submission" date="2021-01" db="EMBL/GenBank/DDBJ databases">
        <authorList>
            <person name="Corre E."/>
            <person name="Pelletier E."/>
            <person name="Niang G."/>
            <person name="Scheremetjew M."/>
            <person name="Finn R."/>
            <person name="Kale V."/>
            <person name="Holt S."/>
            <person name="Cochrane G."/>
            <person name="Meng A."/>
            <person name="Brown T."/>
            <person name="Cohen L."/>
        </authorList>
    </citation>
    <scope>NUCLEOTIDE SEQUENCE</scope>
    <source>
        <strain evidence="7">RCC733</strain>
    </source>
</reference>
<dbReference type="EMBL" id="HBGR01013397">
    <property type="protein sequence ID" value="CAD9396619.1"/>
    <property type="molecule type" value="Transcribed_RNA"/>
</dbReference>
<evidence type="ECO:0000256" key="1">
    <source>
        <dbReference type="ARBA" id="ARBA00022679"/>
    </source>
</evidence>
<sequence length="373" mass="39379">MMLSSSLSSMRSTKPKPAMMMSKKATMGLQQQRHRAGRIAAKADASDPFDTHRFLPIKEHQVSRAMSRRYFDDLDVYAESDVVVVGAGSAGLTCAYELSKLPNLKVAMIEQNVAPGGGAWLGGQLMSAMVVRKPAHHFLNEIGVQYEDEGDYVVVPHAAMVTSALISKALGNGVKLFNATAVEDLIIREQESGKPRVAGVVTNWATVTLYGHETQSCMDPQVLESKVVVASTGHDGPLGASCVKRLRNLGLVENVPGMAALDMNAAEDAVVRTTSEVVDGLVVCGMEIAEVTGAPRMGPTFGAMFVSGQKAAYIAAKSLGREVDMRGKMTSVAMSTTGGNIANGNGNAAAASAVNNTTAMPKISKNQAEQPTH</sequence>
<dbReference type="GO" id="GO:0009228">
    <property type="term" value="P:thiamine biosynthetic process"/>
    <property type="evidence" value="ECO:0007669"/>
    <property type="project" value="UniProtKB-KW"/>
</dbReference>
<evidence type="ECO:0000256" key="5">
    <source>
        <dbReference type="ARBA" id="ARBA00023027"/>
    </source>
</evidence>
<dbReference type="Pfam" id="PF01946">
    <property type="entry name" value="Thi4"/>
    <property type="match status" value="1"/>
</dbReference>
<dbReference type="Gene3D" id="6.10.250.2840">
    <property type="match status" value="1"/>
</dbReference>
<dbReference type="InterPro" id="IPR036188">
    <property type="entry name" value="FAD/NAD-bd_sf"/>
</dbReference>
<gene>
    <name evidence="7" type="ORF">PPRO1471_LOCUS8918</name>
</gene>
<proteinExistence type="predicted"/>
<keyword evidence="2" id="KW-0479">Metal-binding</keyword>
<evidence type="ECO:0000256" key="4">
    <source>
        <dbReference type="ARBA" id="ARBA00023004"/>
    </source>
</evidence>
<evidence type="ECO:0000256" key="6">
    <source>
        <dbReference type="SAM" id="MobiDB-lite"/>
    </source>
</evidence>
<dbReference type="GO" id="GO:0046872">
    <property type="term" value="F:metal ion binding"/>
    <property type="evidence" value="ECO:0007669"/>
    <property type="project" value="UniProtKB-KW"/>
</dbReference>
<evidence type="ECO:0000256" key="3">
    <source>
        <dbReference type="ARBA" id="ARBA00022977"/>
    </source>
</evidence>
<dbReference type="InterPro" id="IPR002922">
    <property type="entry name" value="Thi4_fam"/>
</dbReference>
<dbReference type="AlphaFoldDB" id="A0A7S2BHB8"/>
<keyword evidence="4" id="KW-0408">Iron</keyword>
<accession>A0A7S2BHB8</accession>
<dbReference type="SUPFAM" id="SSF51905">
    <property type="entry name" value="FAD/NAD(P)-binding domain"/>
    <property type="match status" value="1"/>
</dbReference>
<dbReference type="GO" id="GO:0016740">
    <property type="term" value="F:transferase activity"/>
    <property type="evidence" value="ECO:0007669"/>
    <property type="project" value="UniProtKB-KW"/>
</dbReference>
<dbReference type="NCBIfam" id="TIGR00292">
    <property type="entry name" value="sulfide-dependent adenosine diphosphate thiazole synthase"/>
    <property type="match status" value="1"/>
</dbReference>
<keyword evidence="5" id="KW-0520">NAD</keyword>
<evidence type="ECO:0000256" key="2">
    <source>
        <dbReference type="ARBA" id="ARBA00022723"/>
    </source>
</evidence>
<evidence type="ECO:0000313" key="7">
    <source>
        <dbReference type="EMBL" id="CAD9396619.1"/>
    </source>
</evidence>
<protein>
    <submittedName>
        <fullName evidence="7">Uncharacterized protein</fullName>
    </submittedName>
</protein>
<keyword evidence="3" id="KW-0784">Thiamine biosynthesis</keyword>
<dbReference type="PANTHER" id="PTHR43422">
    <property type="entry name" value="THIAMINE THIAZOLE SYNTHASE"/>
    <property type="match status" value="1"/>
</dbReference>
<dbReference type="PANTHER" id="PTHR43422:SF3">
    <property type="entry name" value="THIAMINE THIAZOLE SYNTHASE"/>
    <property type="match status" value="1"/>
</dbReference>
<organism evidence="7">
    <name type="scientific">Pycnococcus provasolii</name>
    <dbReference type="NCBI Taxonomy" id="41880"/>
    <lineage>
        <taxon>Eukaryota</taxon>
        <taxon>Viridiplantae</taxon>
        <taxon>Chlorophyta</taxon>
        <taxon>Pseudoscourfieldiophyceae</taxon>
        <taxon>Pseudoscourfieldiales</taxon>
        <taxon>Pycnococcaceae</taxon>
        <taxon>Pycnococcus</taxon>
    </lineage>
</organism>
<dbReference type="Gene3D" id="3.50.50.60">
    <property type="entry name" value="FAD/NAD(P)-binding domain"/>
    <property type="match status" value="1"/>
</dbReference>
<name>A0A7S2BHB8_9CHLO</name>
<keyword evidence="1" id="KW-0808">Transferase</keyword>